<dbReference type="Proteomes" id="UP000317043">
    <property type="component" value="Unassembled WGS sequence"/>
</dbReference>
<dbReference type="OrthoDB" id="5186826at2"/>
<reference evidence="3 4" key="1">
    <citation type="submission" date="2019-06" db="EMBL/GenBank/DDBJ databases">
        <title>Sequencing the genomes of 1000 actinobacteria strains.</title>
        <authorList>
            <person name="Klenk H.-P."/>
        </authorList>
    </citation>
    <scope>NUCLEOTIDE SEQUENCE [LARGE SCALE GENOMIC DNA]</scope>
    <source>
        <strain evidence="3 4">DSM 45928</strain>
    </source>
</reference>
<accession>A0A543B0J9</accession>
<feature type="compositionally biased region" description="Basic and acidic residues" evidence="1">
    <location>
        <begin position="7"/>
        <end position="18"/>
    </location>
</feature>
<feature type="transmembrane region" description="Helical" evidence="2">
    <location>
        <begin position="124"/>
        <end position="147"/>
    </location>
</feature>
<organism evidence="3 4">
    <name type="scientific">Stackebrandtia endophytica</name>
    <dbReference type="NCBI Taxonomy" id="1496996"/>
    <lineage>
        <taxon>Bacteria</taxon>
        <taxon>Bacillati</taxon>
        <taxon>Actinomycetota</taxon>
        <taxon>Actinomycetes</taxon>
        <taxon>Glycomycetales</taxon>
        <taxon>Glycomycetaceae</taxon>
        <taxon>Stackebrandtia</taxon>
    </lineage>
</organism>
<gene>
    <name evidence="3" type="ORF">FB566_3944</name>
</gene>
<dbReference type="AlphaFoldDB" id="A0A543B0J9"/>
<name>A0A543B0J9_9ACTN</name>
<keyword evidence="2" id="KW-0812">Transmembrane</keyword>
<dbReference type="RefSeq" id="WP_142042686.1">
    <property type="nucleotide sequence ID" value="NZ_JBHTGS010000004.1"/>
</dbReference>
<dbReference type="InParanoid" id="A0A543B0J9"/>
<keyword evidence="2" id="KW-1133">Transmembrane helix</keyword>
<dbReference type="EMBL" id="VFOW01000001">
    <property type="protein sequence ID" value="TQL78361.1"/>
    <property type="molecule type" value="Genomic_DNA"/>
</dbReference>
<evidence type="ECO:0000256" key="1">
    <source>
        <dbReference type="SAM" id="MobiDB-lite"/>
    </source>
</evidence>
<feature type="compositionally biased region" description="Basic and acidic residues" evidence="1">
    <location>
        <begin position="64"/>
        <end position="74"/>
    </location>
</feature>
<evidence type="ECO:0000313" key="4">
    <source>
        <dbReference type="Proteomes" id="UP000317043"/>
    </source>
</evidence>
<feature type="compositionally biased region" description="Pro residues" evidence="1">
    <location>
        <begin position="37"/>
        <end position="50"/>
    </location>
</feature>
<keyword evidence="2" id="KW-0472">Membrane</keyword>
<keyword evidence="4" id="KW-1185">Reference proteome</keyword>
<evidence type="ECO:0000313" key="3">
    <source>
        <dbReference type="EMBL" id="TQL78361.1"/>
    </source>
</evidence>
<evidence type="ECO:0000256" key="2">
    <source>
        <dbReference type="SAM" id="Phobius"/>
    </source>
</evidence>
<comment type="caution">
    <text evidence="3">The sequence shown here is derived from an EMBL/GenBank/DDBJ whole genome shotgun (WGS) entry which is preliminary data.</text>
</comment>
<proteinExistence type="predicted"/>
<feature type="region of interest" description="Disordered" evidence="1">
    <location>
        <begin position="1"/>
        <end position="74"/>
    </location>
</feature>
<sequence length="314" mass="34183">MNNPRPYGDDPRRGDPYGRRPGPPQQGQPHGSWNEPPRGPDGPPPPPGPPRDYRGPEQPPRQASGRDDSPEDWHYEENTRVIGKLGYVPPEARAQADDFGSDRVTPEDRAKFRARKRAKKASPLAKTAGILAVVLVVGLIGGGIWWLSGDDEPTEEGGLTYAVIDAPCDPLDTAALDDLSTEVSPMAENSREVGSKTEQKCAVRVGTEPGTGADVELTSIVFSRDAGARNEFQHVQSQSAELDNYSKLSGVGEDAFVITRPWNDETGTADYSLHLWDGNAYLYTRVVVYTEISDEAIAEKTAAVAQAYLDNWKS</sequence>
<protein>
    <submittedName>
        <fullName evidence="3">Uncharacterized protein</fullName>
    </submittedName>
</protein>